<dbReference type="Proteomes" id="UP001597526">
    <property type="component" value="Unassembled WGS sequence"/>
</dbReference>
<comment type="caution">
    <text evidence="3">The sequence shown here is derived from an EMBL/GenBank/DDBJ whole genome shotgun (WGS) entry which is preliminary data.</text>
</comment>
<dbReference type="PANTHER" id="PTHR42852">
    <property type="entry name" value="THIOL:DISULFIDE INTERCHANGE PROTEIN DSBE"/>
    <property type="match status" value="1"/>
</dbReference>
<name>A0ABW5MQ64_9FLAO</name>
<evidence type="ECO:0000313" key="4">
    <source>
        <dbReference type="Proteomes" id="UP001597526"/>
    </source>
</evidence>
<keyword evidence="1" id="KW-0472">Membrane</keyword>
<accession>A0ABW5MQ64</accession>
<feature type="domain" description="Thioredoxin" evidence="2">
    <location>
        <begin position="41"/>
        <end position="186"/>
    </location>
</feature>
<proteinExistence type="predicted"/>
<dbReference type="PANTHER" id="PTHR42852:SF17">
    <property type="entry name" value="THIOREDOXIN-LIKE PROTEIN HI_1115"/>
    <property type="match status" value="1"/>
</dbReference>
<gene>
    <name evidence="3" type="ORF">ACFSQJ_00325</name>
</gene>
<organism evidence="3 4">
    <name type="scientific">Croceitalea marina</name>
    <dbReference type="NCBI Taxonomy" id="1775166"/>
    <lineage>
        <taxon>Bacteria</taxon>
        <taxon>Pseudomonadati</taxon>
        <taxon>Bacteroidota</taxon>
        <taxon>Flavobacteriia</taxon>
        <taxon>Flavobacteriales</taxon>
        <taxon>Flavobacteriaceae</taxon>
        <taxon>Croceitalea</taxon>
    </lineage>
</organism>
<keyword evidence="1" id="KW-0812">Transmembrane</keyword>
<dbReference type="InterPro" id="IPR050553">
    <property type="entry name" value="Thioredoxin_ResA/DsbE_sf"/>
</dbReference>
<evidence type="ECO:0000256" key="1">
    <source>
        <dbReference type="SAM" id="Phobius"/>
    </source>
</evidence>
<dbReference type="SUPFAM" id="SSF52833">
    <property type="entry name" value="Thioredoxin-like"/>
    <property type="match status" value="1"/>
</dbReference>
<dbReference type="InterPro" id="IPR036249">
    <property type="entry name" value="Thioredoxin-like_sf"/>
</dbReference>
<dbReference type="Pfam" id="PF00578">
    <property type="entry name" value="AhpC-TSA"/>
    <property type="match status" value="1"/>
</dbReference>
<dbReference type="InterPro" id="IPR013766">
    <property type="entry name" value="Thioredoxin_domain"/>
</dbReference>
<sequence>MKTRKKTVLNIVLILFILSFFVTPLGHYGKLFLNQLFAFSPPIVEEANREKITNYSWRLKDADWNFFNFDRSKGKVVFINFWASWRLPSEAELKSVQALYDDYKNKVDFYIITNENRPPVKEFMEKNEFSFPVTYLIIGDKSSVKAPEKPPHTYIIDKDGFIAVDKEGIADWNTSKVRTLLDDLLAK</sequence>
<evidence type="ECO:0000313" key="3">
    <source>
        <dbReference type="EMBL" id="MFD2585355.1"/>
    </source>
</evidence>
<evidence type="ECO:0000259" key="2">
    <source>
        <dbReference type="PROSITE" id="PS51352"/>
    </source>
</evidence>
<protein>
    <submittedName>
        <fullName evidence="3">TlpA family protein disulfide reductase</fullName>
    </submittedName>
</protein>
<dbReference type="RefSeq" id="WP_377764758.1">
    <property type="nucleotide sequence ID" value="NZ_JBHULB010000001.1"/>
</dbReference>
<dbReference type="PROSITE" id="PS51352">
    <property type="entry name" value="THIOREDOXIN_2"/>
    <property type="match status" value="1"/>
</dbReference>
<dbReference type="InterPro" id="IPR000866">
    <property type="entry name" value="AhpC/TSA"/>
</dbReference>
<reference evidence="4" key="1">
    <citation type="journal article" date="2019" name="Int. J. Syst. Evol. Microbiol.">
        <title>The Global Catalogue of Microorganisms (GCM) 10K type strain sequencing project: providing services to taxonomists for standard genome sequencing and annotation.</title>
        <authorList>
            <consortium name="The Broad Institute Genomics Platform"/>
            <consortium name="The Broad Institute Genome Sequencing Center for Infectious Disease"/>
            <person name="Wu L."/>
            <person name="Ma J."/>
        </authorList>
    </citation>
    <scope>NUCLEOTIDE SEQUENCE [LARGE SCALE GENOMIC DNA]</scope>
    <source>
        <strain evidence="4">KCTC 52368</strain>
    </source>
</reference>
<dbReference type="Gene3D" id="3.40.30.10">
    <property type="entry name" value="Glutaredoxin"/>
    <property type="match status" value="1"/>
</dbReference>
<keyword evidence="4" id="KW-1185">Reference proteome</keyword>
<dbReference type="EMBL" id="JBHULB010000001">
    <property type="protein sequence ID" value="MFD2585355.1"/>
    <property type="molecule type" value="Genomic_DNA"/>
</dbReference>
<keyword evidence="1" id="KW-1133">Transmembrane helix</keyword>
<dbReference type="CDD" id="cd02966">
    <property type="entry name" value="TlpA_like_family"/>
    <property type="match status" value="1"/>
</dbReference>
<feature type="transmembrane region" description="Helical" evidence="1">
    <location>
        <begin position="7"/>
        <end position="26"/>
    </location>
</feature>